<feature type="non-terminal residue" evidence="1">
    <location>
        <position position="1"/>
    </location>
</feature>
<dbReference type="PANTHER" id="PTHR47691">
    <property type="entry name" value="REGULATOR-RELATED"/>
    <property type="match status" value="1"/>
</dbReference>
<accession>A0ABR5J986</accession>
<organism evidence="1 2">
    <name type="scientific">Streptomyces varsoviensis</name>
    <dbReference type="NCBI Taxonomy" id="67373"/>
    <lineage>
        <taxon>Bacteria</taxon>
        <taxon>Bacillati</taxon>
        <taxon>Actinomycetota</taxon>
        <taxon>Actinomycetes</taxon>
        <taxon>Kitasatosporales</taxon>
        <taxon>Streptomycetaceae</taxon>
        <taxon>Streptomyces</taxon>
    </lineage>
</organism>
<comment type="caution">
    <text evidence="1">The sequence shown here is derived from an EMBL/GenBank/DDBJ whole genome shotgun (WGS) entry which is preliminary data.</text>
</comment>
<dbReference type="PANTHER" id="PTHR47691:SF3">
    <property type="entry name" value="HTH-TYPE TRANSCRIPTIONAL REGULATOR RV0890C-RELATED"/>
    <property type="match status" value="1"/>
</dbReference>
<protein>
    <submittedName>
        <fullName evidence="1">Uncharacterized protein</fullName>
    </submittedName>
</protein>
<name>A0ABR5J986_9ACTN</name>
<evidence type="ECO:0000313" key="2">
    <source>
        <dbReference type="Proteomes" id="UP000037020"/>
    </source>
</evidence>
<reference evidence="1 2" key="1">
    <citation type="submission" date="2015-07" db="EMBL/GenBank/DDBJ databases">
        <authorList>
            <person name="Ju K.-S."/>
            <person name="Doroghazi J.R."/>
            <person name="Metcalf W.W."/>
        </authorList>
    </citation>
    <scope>NUCLEOTIDE SEQUENCE [LARGE SCALE GENOMIC DNA]</scope>
    <source>
        <strain evidence="1 2">NRRL B-3589</strain>
    </source>
</reference>
<evidence type="ECO:0000313" key="1">
    <source>
        <dbReference type="EMBL" id="KOG90003.1"/>
    </source>
</evidence>
<feature type="non-terminal residue" evidence="1">
    <location>
        <position position="149"/>
    </location>
</feature>
<gene>
    <name evidence="1" type="ORF">ADK38_11135</name>
</gene>
<proteinExistence type="predicted"/>
<dbReference type="Proteomes" id="UP000037020">
    <property type="component" value="Unassembled WGS sequence"/>
</dbReference>
<dbReference type="EMBL" id="LGUT01000937">
    <property type="protein sequence ID" value="KOG90003.1"/>
    <property type="molecule type" value="Genomic_DNA"/>
</dbReference>
<sequence>PLPPLAPEAAATLFSRAALRFGASVTPESELARRICTSLDGLPLAVHLAAGGLAHRTPDELLPFVSRLRHVLDLTSPVTPLPSRQRTLRASLSWSHRLCTPDERLLWARCSVFDEPFTLRDALAVCSDEWLAASPLVTAFAGLAAQSVI</sequence>
<keyword evidence="2" id="KW-1185">Reference proteome</keyword>